<dbReference type="GO" id="GO:0031505">
    <property type="term" value="P:fungal-type cell wall organization"/>
    <property type="evidence" value="ECO:0007669"/>
    <property type="project" value="TreeGrafter"/>
</dbReference>
<dbReference type="InterPro" id="IPR052413">
    <property type="entry name" value="SUR7_domain"/>
</dbReference>
<dbReference type="GO" id="GO:0051285">
    <property type="term" value="C:cell cortex of cell tip"/>
    <property type="evidence" value="ECO:0007669"/>
    <property type="project" value="TreeGrafter"/>
</dbReference>
<feature type="transmembrane region" description="Helical" evidence="2">
    <location>
        <begin position="266"/>
        <end position="285"/>
    </location>
</feature>
<dbReference type="InterPro" id="IPR009571">
    <property type="entry name" value="SUR7/Rim9-like_fungi"/>
</dbReference>
<dbReference type="PANTHER" id="PTHR28019:SF2">
    <property type="entry name" value="CELL MEMBRANE PROTEIN YLR413W-RELATED"/>
    <property type="match status" value="1"/>
</dbReference>
<feature type="transmembrane region" description="Helical" evidence="2">
    <location>
        <begin position="59"/>
        <end position="79"/>
    </location>
</feature>
<keyword evidence="2" id="KW-0812">Transmembrane</keyword>
<feature type="compositionally biased region" description="Polar residues" evidence="1">
    <location>
        <begin position="28"/>
        <end position="39"/>
    </location>
</feature>
<dbReference type="Pfam" id="PF06687">
    <property type="entry name" value="SUR7"/>
    <property type="match status" value="1"/>
</dbReference>
<keyword evidence="2" id="KW-1133">Transmembrane helix</keyword>
<feature type="transmembrane region" description="Helical" evidence="2">
    <location>
        <begin position="188"/>
        <end position="210"/>
    </location>
</feature>
<feature type="transmembrane region" description="Helical" evidence="2">
    <location>
        <begin position="216"/>
        <end position="246"/>
    </location>
</feature>
<sequence>MTPDTQIMESHERNASEKESDGEKPSGTIGQSNSSEDPITAAQTSDVNVKLATLIRKKWIMISSIFFAISVIFLILSIIGNTSKKRFIRSTYFLKLDLANIIPASTPGDIVLVNSLARSLGLHDFYQVGIWNFCEGYSNEGVTNCSKPKARYWFNPIEILLQELLSGATIALPADINKILNLLKLASNVMFCFFLAGVSMNFVSIFVAPITLYSRWWSLLFSIWTFLAALLTTVATLIVTAMSIIFVKVAASQPDLNIGAKIGKQFFAFMWTASAFSILGLLIHLCLMCCCASRRDIITGRKKSKSINHDVVAEEKKRQALPNFKNFAENIPKFRKKNNIEVS</sequence>
<evidence type="ECO:0000313" key="4">
    <source>
        <dbReference type="Proteomes" id="UP000285326"/>
    </source>
</evidence>
<protein>
    <submittedName>
        <fullName evidence="3">SUR7 family protein pun1</fullName>
    </submittedName>
</protein>
<comment type="caution">
    <text evidence="3">The sequence shown here is derived from an EMBL/GenBank/DDBJ whole genome shotgun (WGS) entry which is preliminary data.</text>
</comment>
<dbReference type="AlphaFoldDB" id="A0A420J4N4"/>
<evidence type="ECO:0000313" key="3">
    <source>
        <dbReference type="EMBL" id="RKF81746.1"/>
    </source>
</evidence>
<evidence type="ECO:0000256" key="2">
    <source>
        <dbReference type="SAM" id="Phobius"/>
    </source>
</evidence>
<gene>
    <name evidence="3" type="ORF">GcM1_179015</name>
</gene>
<feature type="region of interest" description="Disordered" evidence="1">
    <location>
        <begin position="1"/>
        <end position="39"/>
    </location>
</feature>
<reference evidence="3 4" key="1">
    <citation type="journal article" date="2018" name="BMC Genomics">
        <title>Comparative genome analyses reveal sequence features reflecting distinct modes of host-adaptation between dicot and monocot powdery mildew.</title>
        <authorList>
            <person name="Wu Y."/>
            <person name="Ma X."/>
            <person name="Pan Z."/>
            <person name="Kale S.D."/>
            <person name="Song Y."/>
            <person name="King H."/>
            <person name="Zhang Q."/>
            <person name="Presley C."/>
            <person name="Deng X."/>
            <person name="Wei C.I."/>
            <person name="Xiao S."/>
        </authorList>
    </citation>
    <scope>NUCLEOTIDE SEQUENCE [LARGE SCALE GENOMIC DNA]</scope>
    <source>
        <strain evidence="3">UMSG1</strain>
    </source>
</reference>
<dbReference type="Proteomes" id="UP000285326">
    <property type="component" value="Unassembled WGS sequence"/>
</dbReference>
<name>A0A420J4N4_9PEZI</name>
<proteinExistence type="predicted"/>
<dbReference type="GO" id="GO:0005886">
    <property type="term" value="C:plasma membrane"/>
    <property type="evidence" value="ECO:0007669"/>
    <property type="project" value="InterPro"/>
</dbReference>
<evidence type="ECO:0000256" key="1">
    <source>
        <dbReference type="SAM" id="MobiDB-lite"/>
    </source>
</evidence>
<dbReference type="EMBL" id="MCBS01017939">
    <property type="protein sequence ID" value="RKF81746.1"/>
    <property type="molecule type" value="Genomic_DNA"/>
</dbReference>
<feature type="compositionally biased region" description="Basic and acidic residues" evidence="1">
    <location>
        <begin position="9"/>
        <end position="24"/>
    </location>
</feature>
<dbReference type="PANTHER" id="PTHR28019">
    <property type="entry name" value="CELL MEMBRANE PROTEIN YLR413W-RELATED"/>
    <property type="match status" value="1"/>
</dbReference>
<keyword evidence="2" id="KW-0472">Membrane</keyword>
<organism evidence="3 4">
    <name type="scientific">Golovinomyces cichoracearum</name>
    <dbReference type="NCBI Taxonomy" id="62708"/>
    <lineage>
        <taxon>Eukaryota</taxon>
        <taxon>Fungi</taxon>
        <taxon>Dikarya</taxon>
        <taxon>Ascomycota</taxon>
        <taxon>Pezizomycotina</taxon>
        <taxon>Leotiomycetes</taxon>
        <taxon>Erysiphales</taxon>
        <taxon>Erysiphaceae</taxon>
        <taxon>Golovinomyces</taxon>
    </lineage>
</organism>
<accession>A0A420J4N4</accession>